<keyword evidence="4" id="KW-0862">Zinc</keyword>
<organism evidence="6 7">
    <name type="scientific">Mesotoga infera</name>
    <dbReference type="NCBI Taxonomy" id="1236046"/>
    <lineage>
        <taxon>Bacteria</taxon>
        <taxon>Thermotogati</taxon>
        <taxon>Thermotogota</taxon>
        <taxon>Thermotogae</taxon>
        <taxon>Kosmotogales</taxon>
        <taxon>Kosmotogaceae</taxon>
        <taxon>Mesotoga</taxon>
    </lineage>
</organism>
<dbReference type="GO" id="GO:0005737">
    <property type="term" value="C:cytoplasm"/>
    <property type="evidence" value="ECO:0007669"/>
    <property type="project" value="UniProtKB-SubCell"/>
</dbReference>
<keyword evidence="3" id="KW-0479">Metal-binding</keyword>
<dbReference type="GO" id="GO:0005524">
    <property type="term" value="F:ATP binding"/>
    <property type="evidence" value="ECO:0007669"/>
    <property type="project" value="InterPro"/>
</dbReference>
<evidence type="ECO:0000256" key="3">
    <source>
        <dbReference type="ARBA" id="ARBA00022723"/>
    </source>
</evidence>
<evidence type="ECO:0000259" key="5">
    <source>
        <dbReference type="PROSITE" id="PS50860"/>
    </source>
</evidence>
<accession>A0A7Z7PRW6</accession>
<protein>
    <submittedName>
        <fullName evidence="6">Putative metal-dependent hydrolase related to alanyl-tRNA synthetase HxxxH domain protein</fullName>
    </submittedName>
</protein>
<keyword evidence="6" id="KW-0378">Hydrolase</keyword>
<evidence type="ECO:0000256" key="4">
    <source>
        <dbReference type="ARBA" id="ARBA00022833"/>
    </source>
</evidence>
<dbReference type="GO" id="GO:0046872">
    <property type="term" value="F:metal ion binding"/>
    <property type="evidence" value="ECO:0007669"/>
    <property type="project" value="UniProtKB-KW"/>
</dbReference>
<dbReference type="InterPro" id="IPR018163">
    <property type="entry name" value="Thr/Ala-tRNA-synth_IIc_edit"/>
</dbReference>
<dbReference type="AlphaFoldDB" id="A0A7Z7PRW6"/>
<evidence type="ECO:0000313" key="6">
    <source>
        <dbReference type="EMBL" id="SSC13222.1"/>
    </source>
</evidence>
<dbReference type="SUPFAM" id="SSF55186">
    <property type="entry name" value="ThrRS/AlaRS common domain"/>
    <property type="match status" value="1"/>
</dbReference>
<comment type="subcellular location">
    <subcellularLocation>
        <location evidence="2">Cytoplasm</location>
    </subcellularLocation>
</comment>
<dbReference type="GO" id="GO:0006419">
    <property type="term" value="P:alanyl-tRNA aminoacylation"/>
    <property type="evidence" value="ECO:0007669"/>
    <property type="project" value="InterPro"/>
</dbReference>
<dbReference type="Pfam" id="PF07973">
    <property type="entry name" value="tRNA_SAD"/>
    <property type="match status" value="1"/>
</dbReference>
<gene>
    <name evidence="6" type="ORF">MESINF_1778</name>
</gene>
<reference evidence="6 7" key="1">
    <citation type="submission" date="2017-01" db="EMBL/GenBank/DDBJ databases">
        <authorList>
            <person name="Erauso G."/>
        </authorList>
    </citation>
    <scope>NUCLEOTIDE SEQUENCE [LARGE SCALE GENOMIC DNA]</scope>
    <source>
        <strain evidence="6">MESINF1</strain>
    </source>
</reference>
<evidence type="ECO:0000313" key="7">
    <source>
        <dbReference type="Proteomes" id="UP000250796"/>
    </source>
</evidence>
<dbReference type="Proteomes" id="UP000250796">
    <property type="component" value="Chromosome MESINF"/>
</dbReference>
<dbReference type="GO" id="GO:0004813">
    <property type="term" value="F:alanine-tRNA ligase activity"/>
    <property type="evidence" value="ECO:0007669"/>
    <property type="project" value="InterPro"/>
</dbReference>
<keyword evidence="7" id="KW-1185">Reference proteome</keyword>
<dbReference type="Gene3D" id="3.30.980.10">
    <property type="entry name" value="Threonyl-trna Synthetase, Chain A, domain 2"/>
    <property type="match status" value="1"/>
</dbReference>
<keyword evidence="6" id="KW-0436">Ligase</keyword>
<comment type="cofactor">
    <cofactor evidence="1">
        <name>Zn(2+)</name>
        <dbReference type="ChEBI" id="CHEBI:29105"/>
    </cofactor>
</comment>
<dbReference type="InterPro" id="IPR018165">
    <property type="entry name" value="Ala-tRNA-synth_IIc_core"/>
</dbReference>
<name>A0A7Z7PRW6_9BACT</name>
<dbReference type="KEGG" id="minf:MESINF_1778"/>
<dbReference type="SMART" id="SM00863">
    <property type="entry name" value="tRNA_SAD"/>
    <property type="match status" value="1"/>
</dbReference>
<dbReference type="InterPro" id="IPR051335">
    <property type="entry name" value="Alanyl-tRNA_Editing_Enzymes"/>
</dbReference>
<dbReference type="GO" id="GO:0002161">
    <property type="term" value="F:aminoacyl-tRNA deacylase activity"/>
    <property type="evidence" value="ECO:0007669"/>
    <property type="project" value="UniProtKB-ARBA"/>
</dbReference>
<dbReference type="GO" id="GO:0003676">
    <property type="term" value="F:nucleic acid binding"/>
    <property type="evidence" value="ECO:0007669"/>
    <property type="project" value="InterPro"/>
</dbReference>
<evidence type="ECO:0000256" key="1">
    <source>
        <dbReference type="ARBA" id="ARBA00001947"/>
    </source>
</evidence>
<dbReference type="PROSITE" id="PS50860">
    <property type="entry name" value="AA_TRNA_LIGASE_II_ALA"/>
    <property type="match status" value="1"/>
</dbReference>
<dbReference type="InterPro" id="IPR012947">
    <property type="entry name" value="tRNA_SAD"/>
</dbReference>
<keyword evidence="6" id="KW-0030">Aminoacyl-tRNA synthetase</keyword>
<feature type="domain" description="Alanyl-transfer RNA synthetases family profile" evidence="5">
    <location>
        <begin position="30"/>
        <end position="231"/>
    </location>
</feature>
<evidence type="ECO:0000256" key="2">
    <source>
        <dbReference type="ARBA" id="ARBA00004496"/>
    </source>
</evidence>
<dbReference type="PANTHER" id="PTHR43462:SF1">
    <property type="entry name" value="ALANYL-TRNA EDITING PROTEIN AARSD1"/>
    <property type="match status" value="1"/>
</dbReference>
<dbReference type="EMBL" id="LS974202">
    <property type="protein sequence ID" value="SSC13222.1"/>
    <property type="molecule type" value="Genomic_DNA"/>
</dbReference>
<dbReference type="RefSeq" id="WP_169699394.1">
    <property type="nucleotide sequence ID" value="NZ_LS974202.1"/>
</dbReference>
<sequence length="389" mass="43217">MLEAIREIRFGDSTTLIGICYGNVYVDGEGGQLGDRGSVDGHKILSIKRDGELCSIEIEGFIQRKAGETVDIEIDLGRRRDISVQHTAQHLLSAVFERELGARTVGFQMGEEYSTIDLTISILTNEMQELVEKTSNSLIGENRSVRIEIMPGEIAGKLDLRKAISEKVVESGKDIRIVTIEGIDKSACGGFHVQSTGELRVLKIIKREKVKGDLTRIFFVAGQRALLDYYRKHDLIVRASSILSCGYLDLPDRVDSLVEEVKKAKATVRKLTERVAQNVARELSLTNGETLFIEDSEEIISLIPKYIEKEKYLFVGRFGDRVLLSSKGVDCGAIVTYLKNKLEVKGGAGKERGQFIFSGENSLLKESILEVTANLQKAGEKRENKDSTQ</sequence>
<proteinExistence type="predicted"/>
<dbReference type="PANTHER" id="PTHR43462">
    <property type="entry name" value="ALANYL-TRNA EDITING PROTEIN"/>
    <property type="match status" value="1"/>
</dbReference>